<comment type="caution">
    <text evidence="2">The sequence shown here is derived from an EMBL/GenBank/DDBJ whole genome shotgun (WGS) entry which is preliminary data.</text>
</comment>
<dbReference type="EMBL" id="DVLP01000109">
    <property type="protein sequence ID" value="HIT74695.1"/>
    <property type="molecule type" value="Genomic_DNA"/>
</dbReference>
<feature type="region of interest" description="Disordered" evidence="1">
    <location>
        <begin position="27"/>
        <end position="71"/>
    </location>
</feature>
<evidence type="ECO:0000256" key="1">
    <source>
        <dbReference type="SAM" id="MobiDB-lite"/>
    </source>
</evidence>
<dbReference type="PROSITE" id="PS51318">
    <property type="entry name" value="TAT"/>
    <property type="match status" value="1"/>
</dbReference>
<accession>A0A9D1GY95</accession>
<dbReference type="InterPro" id="IPR006311">
    <property type="entry name" value="TAT_signal"/>
</dbReference>
<reference evidence="2" key="2">
    <citation type="journal article" date="2021" name="PeerJ">
        <title>Extensive microbial diversity within the chicken gut microbiome revealed by metagenomics and culture.</title>
        <authorList>
            <person name="Gilroy R."/>
            <person name="Ravi A."/>
            <person name="Getino M."/>
            <person name="Pursley I."/>
            <person name="Horton D.L."/>
            <person name="Alikhan N.F."/>
            <person name="Baker D."/>
            <person name="Gharbi K."/>
            <person name="Hall N."/>
            <person name="Watson M."/>
            <person name="Adriaenssens E.M."/>
            <person name="Foster-Nyarko E."/>
            <person name="Jarju S."/>
            <person name="Secka A."/>
            <person name="Antonio M."/>
            <person name="Oren A."/>
            <person name="Chaudhuri R.R."/>
            <person name="La Ragione R."/>
            <person name="Hildebrand F."/>
            <person name="Pallen M.J."/>
        </authorList>
    </citation>
    <scope>NUCLEOTIDE SEQUENCE</scope>
    <source>
        <strain evidence="2">ChiGjej1B1-24693</strain>
    </source>
</reference>
<gene>
    <name evidence="2" type="ORF">IAA98_03835</name>
</gene>
<dbReference type="AlphaFoldDB" id="A0A9D1GY95"/>
<feature type="non-terminal residue" evidence="2">
    <location>
        <position position="71"/>
    </location>
</feature>
<proteinExistence type="predicted"/>
<evidence type="ECO:0000313" key="3">
    <source>
        <dbReference type="Proteomes" id="UP000886842"/>
    </source>
</evidence>
<organism evidence="2 3">
    <name type="scientific">Candidatus Avipropionibacterium avicola</name>
    <dbReference type="NCBI Taxonomy" id="2840701"/>
    <lineage>
        <taxon>Bacteria</taxon>
        <taxon>Bacillati</taxon>
        <taxon>Actinomycetota</taxon>
        <taxon>Actinomycetes</taxon>
        <taxon>Propionibacteriales</taxon>
        <taxon>Propionibacteriaceae</taxon>
        <taxon>Propionibacteriaceae incertae sedis</taxon>
        <taxon>Candidatus Avipropionibacterium</taxon>
    </lineage>
</organism>
<sequence>MIQNAVNRRTVLGGGLAGAGIALTACGRDNGGSGTSGDPQADAEAIRPNHIPYDGPTPDLEGDPEVGIPNG</sequence>
<protein>
    <submittedName>
        <fullName evidence="2">Uncharacterized protein</fullName>
    </submittedName>
</protein>
<dbReference type="Proteomes" id="UP000886842">
    <property type="component" value="Unassembled WGS sequence"/>
</dbReference>
<name>A0A9D1GY95_9ACTN</name>
<evidence type="ECO:0000313" key="2">
    <source>
        <dbReference type="EMBL" id="HIT74695.1"/>
    </source>
</evidence>
<reference evidence="2" key="1">
    <citation type="submission" date="2020-10" db="EMBL/GenBank/DDBJ databases">
        <authorList>
            <person name="Gilroy R."/>
        </authorList>
    </citation>
    <scope>NUCLEOTIDE SEQUENCE</scope>
    <source>
        <strain evidence="2">ChiGjej1B1-24693</strain>
    </source>
</reference>